<organism evidence="7 8">
    <name type="scientific">Adineta ricciae</name>
    <name type="common">Rotifer</name>
    <dbReference type="NCBI Taxonomy" id="249248"/>
    <lineage>
        <taxon>Eukaryota</taxon>
        <taxon>Metazoa</taxon>
        <taxon>Spiralia</taxon>
        <taxon>Gnathifera</taxon>
        <taxon>Rotifera</taxon>
        <taxon>Eurotatoria</taxon>
        <taxon>Bdelloidea</taxon>
        <taxon>Adinetida</taxon>
        <taxon>Adinetidae</taxon>
        <taxon>Adineta</taxon>
    </lineage>
</organism>
<dbReference type="GO" id="GO:0005634">
    <property type="term" value="C:nucleus"/>
    <property type="evidence" value="ECO:0007669"/>
    <property type="project" value="UniProtKB-ARBA"/>
</dbReference>
<gene>
    <name evidence="7" type="ORF">EDS130_LOCUS10581</name>
</gene>
<protein>
    <recommendedName>
        <fullName evidence="6">Reverse transcriptase domain-containing protein</fullName>
    </recommendedName>
</protein>
<dbReference type="Gene3D" id="3.60.10.10">
    <property type="entry name" value="Endonuclease/exonuclease/phosphatase"/>
    <property type="match status" value="1"/>
</dbReference>
<dbReference type="Gene3D" id="3.90.640.10">
    <property type="entry name" value="Actin, Chain A, domain 4"/>
    <property type="match status" value="1"/>
</dbReference>
<dbReference type="FunFam" id="3.90.640.10:FF:000014">
    <property type="entry name" value="Putative actin-related protein 6"/>
    <property type="match status" value="1"/>
</dbReference>
<dbReference type="InterPro" id="IPR036691">
    <property type="entry name" value="Endo/exonu/phosph_ase_sf"/>
</dbReference>
<dbReference type="EMBL" id="CAJNOJ010000037">
    <property type="protein sequence ID" value="CAF0917273.1"/>
    <property type="molecule type" value="Genomic_DNA"/>
</dbReference>
<dbReference type="InterPro" id="IPR004000">
    <property type="entry name" value="Actin"/>
</dbReference>
<keyword evidence="4" id="KW-0963">Cytoplasm</keyword>
<dbReference type="Gene3D" id="2.30.36.70">
    <property type="entry name" value="Actin, Chain A, domain 2"/>
    <property type="match status" value="1"/>
</dbReference>
<dbReference type="GO" id="GO:0005737">
    <property type="term" value="C:cytoplasm"/>
    <property type="evidence" value="ECO:0007669"/>
    <property type="project" value="UniProtKB-SubCell"/>
</dbReference>
<dbReference type="Gene3D" id="3.30.420.40">
    <property type="match status" value="2"/>
</dbReference>
<dbReference type="InterPro" id="IPR000477">
    <property type="entry name" value="RT_dom"/>
</dbReference>
<dbReference type="Pfam" id="PF00022">
    <property type="entry name" value="Actin"/>
    <property type="match status" value="1"/>
</dbReference>
<dbReference type="PROSITE" id="PS50878">
    <property type="entry name" value="RT_POL"/>
    <property type="match status" value="1"/>
</dbReference>
<dbReference type="SMART" id="SM00268">
    <property type="entry name" value="ACTIN"/>
    <property type="match status" value="1"/>
</dbReference>
<evidence type="ECO:0000256" key="3">
    <source>
        <dbReference type="ARBA" id="ARBA00005665"/>
    </source>
</evidence>
<dbReference type="InterPro" id="IPR005135">
    <property type="entry name" value="Endo/exonuclease/phosphatase"/>
</dbReference>
<proteinExistence type="inferred from homology"/>
<feature type="region of interest" description="Disordered" evidence="5">
    <location>
        <begin position="954"/>
        <end position="980"/>
    </location>
</feature>
<dbReference type="CDD" id="cd10210">
    <property type="entry name" value="ASKHA_NBD_Arp6"/>
    <property type="match status" value="1"/>
</dbReference>
<evidence type="ECO:0000259" key="6">
    <source>
        <dbReference type="PROSITE" id="PS50878"/>
    </source>
</evidence>
<dbReference type="PANTHER" id="PTHR11937">
    <property type="entry name" value="ACTIN"/>
    <property type="match status" value="1"/>
</dbReference>
<feature type="domain" description="Reverse transcriptase" evidence="6">
    <location>
        <begin position="459"/>
        <end position="708"/>
    </location>
</feature>
<comment type="subcellular location">
    <subcellularLocation>
        <location evidence="2">Cytoplasm</location>
    </subcellularLocation>
</comment>
<accession>A0A814AT91</accession>
<dbReference type="Proteomes" id="UP000663852">
    <property type="component" value="Unassembled WGS sequence"/>
</dbReference>
<comment type="caution">
    <text evidence="7">The sequence shown here is derived from an EMBL/GenBank/DDBJ whole genome shotgun (WGS) entry which is preliminary data.</text>
</comment>
<dbReference type="GO" id="GO:0003824">
    <property type="term" value="F:catalytic activity"/>
    <property type="evidence" value="ECO:0007669"/>
    <property type="project" value="InterPro"/>
</dbReference>
<evidence type="ECO:0000313" key="8">
    <source>
        <dbReference type="Proteomes" id="UP000663852"/>
    </source>
</evidence>
<dbReference type="InterPro" id="IPR043129">
    <property type="entry name" value="ATPase_NBD"/>
</dbReference>
<dbReference type="Pfam" id="PF00078">
    <property type="entry name" value="RVT_1"/>
    <property type="match status" value="1"/>
</dbReference>
<comment type="function">
    <text evidence="1">Actins are highly conserved proteins that are involved in various types of cell motility and are ubiquitously expressed in all eukaryotic cells.</text>
</comment>
<dbReference type="OrthoDB" id="6220758at2759"/>
<name>A0A814AT91_ADIRI</name>
<evidence type="ECO:0000256" key="4">
    <source>
        <dbReference type="ARBA" id="ARBA00022490"/>
    </source>
</evidence>
<sequence length="1113" mass="127570">MINEWNSRTCISDLCRKWRKERPVNSNDSGLLILLFNVEGLNSHISDVDILLNEYKHNICVLTGVGAASRKLPQFTGYSGLSQVGTNSYGGIAILYENSAKCKLIDKEVNFIAIEVQTASEPITIGAVYVPPGSLPPFQLLNKYSNNNFYIFGDYNAKHTTWNCKENNTSGSHLLNWMEATGNEMIKPPTSTSRRSDAIIDFGITHDATEWNSEVLHEGTSDHWPIIFQAPIATDKNTFFRQTNWNLFTFFLSSSHQYWYSLVHNFDAENFFSLFSLFLNALYNRCSIFKTVDKYRTPWPPSLLHLARTVNKARRMYRKTRSIFYLQRYLLMKENFISERTTYQQSLRDAKMVWIGEGNNIWKYVKPAFRPYAPAFKGLTVNGVKEADPQKIVNVLADHYEKHFARPEFDLSNPIHQRAVAIYESLTKKKSTDSAGTSAIMLKKLPLNYITILSVLFNKCATKGEFFAAEKIAKIVCLSKDGMFPNETKLRPISLLPNIGKLFERIIHHRILSWCHNHNIAVDEQSGFMQSRRLQTRILSLVENLRLTVAACNRPGLVIFLDFHSAFDRMRFPALITNLKDLGMPLDLLKWVQSWPMNRSLSIAFGNSHSRNIQMHVGAPQGSVLAATLFRLHVHFLSSFFFGLSTYLFADDLAIVLTGSLEKRLSLNIIDLETRAKEVMKQPELFSNNMLLPSNLSSHIEQKNGTMATKPVFVVDNGASMFKSRMNNNEDIKIAPNCIMKSKFYPRRTFIADQIDNECPNKTSLYYQLPFQKGYLVDWNIEKQVWDHLFGKVSFKSTGLLMTEPYMNLNFIRETMDQICFEEYEVASFARYDPATLSAYQYECDTKSNYVLVVDSGFSFTHIVPYYQGRKILDGMIRIDVGGKLLTNQLKNVISYRQLLVMNETYIINELKENVCFVSLDFQDDMKKARLPLSENPYALDYVLPDYNEIKQGYTQAPSSSSVSISNNVDTSKKNTKQQQQVVRMNVERFTIPEILFRPSMIGIDQAGIAESIYNSVEELPEHIRPSLYNNILLIGGNCLFPNFKQRLENELRSMVKDDYPIRITLPEDPITYALNAGVTLTNSSDYANYCVTKREYDENGVAICHQKFAENY</sequence>
<reference evidence="7" key="1">
    <citation type="submission" date="2021-02" db="EMBL/GenBank/DDBJ databases">
        <authorList>
            <person name="Nowell W R."/>
        </authorList>
    </citation>
    <scope>NUCLEOTIDE SEQUENCE</scope>
</reference>
<evidence type="ECO:0000256" key="2">
    <source>
        <dbReference type="ARBA" id="ARBA00004496"/>
    </source>
</evidence>
<dbReference type="SUPFAM" id="SSF53067">
    <property type="entry name" value="Actin-like ATPase domain"/>
    <property type="match status" value="2"/>
</dbReference>
<evidence type="ECO:0000256" key="5">
    <source>
        <dbReference type="SAM" id="MobiDB-lite"/>
    </source>
</evidence>
<dbReference type="Pfam" id="PF14529">
    <property type="entry name" value="Exo_endo_phos_2"/>
    <property type="match status" value="1"/>
</dbReference>
<dbReference type="SUPFAM" id="SSF56219">
    <property type="entry name" value="DNase I-like"/>
    <property type="match status" value="1"/>
</dbReference>
<dbReference type="AlphaFoldDB" id="A0A814AT91"/>
<evidence type="ECO:0000256" key="1">
    <source>
        <dbReference type="ARBA" id="ARBA00003520"/>
    </source>
</evidence>
<evidence type="ECO:0000313" key="7">
    <source>
        <dbReference type="EMBL" id="CAF0917273.1"/>
    </source>
</evidence>
<feature type="compositionally biased region" description="Low complexity" evidence="5">
    <location>
        <begin position="959"/>
        <end position="969"/>
    </location>
</feature>
<comment type="similarity">
    <text evidence="3">Belongs to the actin family. ARP6 subfamily.</text>
</comment>